<protein>
    <submittedName>
        <fullName evidence="1">Uncharacterized protein</fullName>
    </submittedName>
</protein>
<dbReference type="Proteomes" id="UP000467249">
    <property type="component" value="Chromosome"/>
</dbReference>
<accession>A0A6N4W7A7</accession>
<name>A0A6N4W7A7_9MYCO</name>
<organism evidence="1 2">
    <name type="scientific">Mycolicibacterium anyangense</name>
    <dbReference type="NCBI Taxonomy" id="1431246"/>
    <lineage>
        <taxon>Bacteria</taxon>
        <taxon>Bacillati</taxon>
        <taxon>Actinomycetota</taxon>
        <taxon>Actinomycetes</taxon>
        <taxon>Mycobacteriales</taxon>
        <taxon>Mycobacteriaceae</taxon>
        <taxon>Mycolicibacterium</taxon>
    </lineage>
</organism>
<evidence type="ECO:0000313" key="2">
    <source>
        <dbReference type="Proteomes" id="UP000467249"/>
    </source>
</evidence>
<dbReference type="EMBL" id="AP022620">
    <property type="protein sequence ID" value="BBZ76253.1"/>
    <property type="molecule type" value="Genomic_DNA"/>
</dbReference>
<sequence>MSTQDQCRASRLLPRPELRFGTAALSYDSEADHRNVPEPVICVKRIRAIRRTLASTLFVAITSIRLSYVNDPDAQPVCGGDGYIDGHTNKISQANKRFAPAGQHDSVSAITWRVRRRVRRRVRPKLLQLAVESG</sequence>
<dbReference type="KEGG" id="many:MANY_15900"/>
<keyword evidence="2" id="KW-1185">Reference proteome</keyword>
<gene>
    <name evidence="1" type="ORF">MANY_15900</name>
</gene>
<reference evidence="1 2" key="1">
    <citation type="journal article" date="2019" name="Emerg. Microbes Infect.">
        <title>Comprehensive subspecies identification of 175 nontuberculous mycobacteria species based on 7547 genomic profiles.</title>
        <authorList>
            <person name="Matsumoto Y."/>
            <person name="Kinjo T."/>
            <person name="Motooka D."/>
            <person name="Nabeya D."/>
            <person name="Jung N."/>
            <person name="Uechi K."/>
            <person name="Horii T."/>
            <person name="Iida T."/>
            <person name="Fujita J."/>
            <person name="Nakamura S."/>
        </authorList>
    </citation>
    <scope>NUCLEOTIDE SEQUENCE [LARGE SCALE GENOMIC DNA]</scope>
    <source>
        <strain evidence="1 2">JCM 30275</strain>
    </source>
</reference>
<dbReference type="AlphaFoldDB" id="A0A6N4W7A7"/>
<evidence type="ECO:0000313" key="1">
    <source>
        <dbReference type="EMBL" id="BBZ76253.1"/>
    </source>
</evidence>
<proteinExistence type="predicted"/>